<comment type="catalytic activity">
    <reaction evidence="5 6">
        <text>cytidine(34) in tRNA(Ile2) + L-lysine + ATP = lysidine(34) in tRNA(Ile2) + AMP + diphosphate + H(+)</text>
        <dbReference type="Rhea" id="RHEA:43744"/>
        <dbReference type="Rhea" id="RHEA-COMP:10625"/>
        <dbReference type="Rhea" id="RHEA-COMP:10670"/>
        <dbReference type="ChEBI" id="CHEBI:15378"/>
        <dbReference type="ChEBI" id="CHEBI:30616"/>
        <dbReference type="ChEBI" id="CHEBI:32551"/>
        <dbReference type="ChEBI" id="CHEBI:33019"/>
        <dbReference type="ChEBI" id="CHEBI:82748"/>
        <dbReference type="ChEBI" id="CHEBI:83665"/>
        <dbReference type="ChEBI" id="CHEBI:456215"/>
        <dbReference type="EC" id="6.3.4.19"/>
    </reaction>
</comment>
<dbReference type="GO" id="GO:0006400">
    <property type="term" value="P:tRNA modification"/>
    <property type="evidence" value="ECO:0007669"/>
    <property type="project" value="UniProtKB-UniRule"/>
</dbReference>
<gene>
    <name evidence="6 8" type="primary">tilS</name>
</gene>
<dbReference type="InterPro" id="IPR011063">
    <property type="entry name" value="TilS/TtcA_N"/>
</dbReference>
<dbReference type="Gene3D" id="1.20.59.20">
    <property type="match status" value="1"/>
</dbReference>
<reference evidence="8" key="2">
    <citation type="submission" date="2019-04" db="EMBL/GenBank/DDBJ databases">
        <authorList>
            <person name="Pasella M."/>
        </authorList>
    </citation>
    <scope>NUCLEOTIDE SEQUENCE</scope>
    <source>
        <strain evidence="8">PD2941_2</strain>
    </source>
</reference>
<evidence type="ECO:0000256" key="2">
    <source>
        <dbReference type="ARBA" id="ARBA00022694"/>
    </source>
</evidence>
<keyword evidence="8" id="KW-0934">Plastid</keyword>
<dbReference type="Gene3D" id="3.40.50.620">
    <property type="entry name" value="HUPs"/>
    <property type="match status" value="1"/>
</dbReference>
<proteinExistence type="inferred from homology"/>
<dbReference type="PANTHER" id="PTHR43033:SF1">
    <property type="entry name" value="TRNA(ILE)-LYSIDINE SYNTHASE-RELATED"/>
    <property type="match status" value="1"/>
</dbReference>
<dbReference type="SUPFAM" id="SSF82829">
    <property type="entry name" value="MesJ substrate recognition domain-like"/>
    <property type="match status" value="1"/>
</dbReference>
<dbReference type="Pfam" id="PF01171">
    <property type="entry name" value="ATP_bind_3"/>
    <property type="match status" value="1"/>
</dbReference>
<dbReference type="GO" id="GO:0005524">
    <property type="term" value="F:ATP binding"/>
    <property type="evidence" value="ECO:0007669"/>
    <property type="project" value="UniProtKB-UniRule"/>
</dbReference>
<evidence type="ECO:0000256" key="4">
    <source>
        <dbReference type="ARBA" id="ARBA00022840"/>
    </source>
</evidence>
<dbReference type="InterPro" id="IPR012094">
    <property type="entry name" value="tRNA_Ile_lys_synt"/>
</dbReference>
<dbReference type="CDD" id="cd01992">
    <property type="entry name" value="TilS_N"/>
    <property type="match status" value="1"/>
</dbReference>
<evidence type="ECO:0000256" key="1">
    <source>
        <dbReference type="ARBA" id="ARBA00022598"/>
    </source>
</evidence>
<sequence length="313" mass="37781">MLNSNILKIINNYNFNKILISISGGQDSIYLINQMLEISKQINKVFYIEYIYIDHQWKIDSKSNILHLINYLKTKQSKISIYQIPNISLEENIARKYRYNILIDHAILNNYDCIITAHTKTDKIETFLSNLIRGTSINGATSLLIHRLTLNKIHLIKPLLNIKRHNIYFLCRQLYLPIWSDITNYNFSINRNRIRYELIPYLKNYINFNTENNIDRFLTICENENEYIKQNVLKIYLQIRHNKYIAINYKLVIYQHHALLRRILQLFFLHHFNLLLNHTSVNKLIDFLKQQKKITIYLNKLKIYKNNQWLYIK</sequence>
<accession>A0A4D6X1V8</accession>
<evidence type="ECO:0000256" key="6">
    <source>
        <dbReference type="HAMAP-Rule" id="MF_01161"/>
    </source>
</evidence>
<reference evidence="8" key="1">
    <citation type="journal article" date="2019" name="Mol. Phylogenet. Evol.">
        <title>Morphological evolution and classification of the red algal order Ceramiales inferred using plastid phylogenomics.</title>
        <authorList>
            <person name="Diaz-Tapia P."/>
            <person name="Pasella M.M."/>
            <person name="Verbruggen H."/>
            <person name="Maggs C.A."/>
        </authorList>
    </citation>
    <scope>NUCLEOTIDE SEQUENCE</scope>
    <source>
        <strain evidence="8">PD2941_2</strain>
    </source>
</reference>
<dbReference type="EMBL" id="MK814701">
    <property type="protein sequence ID" value="QCI07805.1"/>
    <property type="molecule type" value="Genomic_DNA"/>
</dbReference>
<dbReference type="InterPro" id="IPR012795">
    <property type="entry name" value="tRNA_Ile_lys_synt_N"/>
</dbReference>
<comment type="similarity">
    <text evidence="6">Belongs to the tRNA(Ile)-lysidine synthase family.</text>
</comment>
<dbReference type="NCBIfam" id="TIGR02432">
    <property type="entry name" value="lysidine_TilS_N"/>
    <property type="match status" value="1"/>
</dbReference>
<dbReference type="PANTHER" id="PTHR43033">
    <property type="entry name" value="TRNA(ILE)-LYSIDINE SYNTHASE-RELATED"/>
    <property type="match status" value="1"/>
</dbReference>
<keyword evidence="4 6" id="KW-0067">ATP-binding</keyword>
<geneLocation type="plastid" evidence="8"/>
<evidence type="ECO:0000313" key="8">
    <source>
        <dbReference type="EMBL" id="QCI07805.1"/>
    </source>
</evidence>
<keyword evidence="2 6" id="KW-0819">tRNA processing</keyword>
<feature type="domain" description="tRNA(Ile)-lysidine/2-thiocytidine synthase N-terminal" evidence="7">
    <location>
        <begin position="17"/>
        <end position="196"/>
    </location>
</feature>
<evidence type="ECO:0000259" key="7">
    <source>
        <dbReference type="Pfam" id="PF01171"/>
    </source>
</evidence>
<keyword evidence="3 6" id="KW-0547">Nucleotide-binding</keyword>
<comment type="domain">
    <text evidence="6">The N-terminal region contains the highly conserved SGGXDS motif, predicted to be a P-loop motif involved in ATP binding.</text>
</comment>
<dbReference type="InterPro" id="IPR014729">
    <property type="entry name" value="Rossmann-like_a/b/a_fold"/>
</dbReference>
<evidence type="ECO:0000256" key="3">
    <source>
        <dbReference type="ARBA" id="ARBA00022741"/>
    </source>
</evidence>
<dbReference type="EC" id="6.3.4.19" evidence="6"/>
<dbReference type="GO" id="GO:0032267">
    <property type="term" value="F:tRNA(Ile)-lysidine synthase activity"/>
    <property type="evidence" value="ECO:0007669"/>
    <property type="project" value="UniProtKB-EC"/>
</dbReference>
<dbReference type="AlphaFoldDB" id="A0A4D6X1V8"/>
<evidence type="ECO:0000256" key="5">
    <source>
        <dbReference type="ARBA" id="ARBA00048539"/>
    </source>
</evidence>
<protein>
    <recommendedName>
        <fullName evidence="6">tRNA(Ile)-lysidine synthase</fullName>
        <ecNumber evidence="6">6.3.4.19</ecNumber>
    </recommendedName>
    <alternativeName>
        <fullName evidence="6">tRNA(Ile)-2-lysyl-cytidine synthase</fullName>
    </alternativeName>
    <alternativeName>
        <fullName evidence="6">tRNA(Ile)-lysidine synthetase</fullName>
    </alternativeName>
</protein>
<keyword evidence="1 6" id="KW-0436">Ligase</keyword>
<name>A0A4D6X1V8_9FLOR</name>
<dbReference type="HAMAP" id="MF_01161">
    <property type="entry name" value="tRNA_Ile_lys_synt"/>
    <property type="match status" value="1"/>
</dbReference>
<organism evidence="8">
    <name type="scientific">Pleonosporium borreri</name>
    <dbReference type="NCBI Taxonomy" id="2575635"/>
    <lineage>
        <taxon>Eukaryota</taxon>
        <taxon>Rhodophyta</taxon>
        <taxon>Florideophyceae</taxon>
        <taxon>Rhodymeniophycidae</taxon>
        <taxon>Ceramiales</taxon>
        <taxon>Ceramiaceae</taxon>
        <taxon>Pleonosporium</taxon>
    </lineage>
</organism>
<feature type="binding site" evidence="6">
    <location>
        <begin position="23"/>
        <end position="28"/>
    </location>
    <ligand>
        <name>ATP</name>
        <dbReference type="ChEBI" id="CHEBI:30616"/>
    </ligand>
</feature>
<dbReference type="SUPFAM" id="SSF52402">
    <property type="entry name" value="Adenine nucleotide alpha hydrolases-like"/>
    <property type="match status" value="1"/>
</dbReference>
<comment type="function">
    <text evidence="6">Ligates lysine onto the cytidine present at position 34 of the AUA codon-specific tRNA(Ile) that contains the anticodon CAU, in an ATP-dependent manner. Cytidine is converted to lysidine, thus changing the amino acid specificity of the tRNA from methionine to isoleucine.</text>
</comment>